<evidence type="ECO:0000313" key="3">
    <source>
        <dbReference type="Proteomes" id="UP001610335"/>
    </source>
</evidence>
<dbReference type="PANTHER" id="PTHR13847:SF279">
    <property type="entry name" value="FAD DEPENDENT OXIDOREDUCTASE DOMAIN-CONTAINING PROTEIN-RELATED"/>
    <property type="match status" value="1"/>
</dbReference>
<gene>
    <name evidence="2" type="ORF">BDW59DRAFT_181390</name>
</gene>
<dbReference type="Gene3D" id="3.20.20.60">
    <property type="entry name" value="Phosphoenolpyruvate-binding domains"/>
    <property type="match status" value="1"/>
</dbReference>
<dbReference type="InterPro" id="IPR040442">
    <property type="entry name" value="Pyrv_kinase-like_dom_sf"/>
</dbReference>
<dbReference type="Pfam" id="PF01266">
    <property type="entry name" value="DAO"/>
    <property type="match status" value="1"/>
</dbReference>
<dbReference type="InterPro" id="IPR006076">
    <property type="entry name" value="FAD-dep_OxRdtase"/>
</dbReference>
<keyword evidence="3" id="KW-1185">Reference proteome</keyword>
<comment type="caution">
    <text evidence="2">The sequence shown here is derived from an EMBL/GenBank/DDBJ whole genome shotgun (WGS) entry which is preliminary data.</text>
</comment>
<dbReference type="CDD" id="cd00377">
    <property type="entry name" value="ICL_PEPM"/>
    <property type="match status" value="1"/>
</dbReference>
<proteinExistence type="predicted"/>
<evidence type="ECO:0000259" key="1">
    <source>
        <dbReference type="Pfam" id="PF01266"/>
    </source>
</evidence>
<evidence type="ECO:0000313" key="2">
    <source>
        <dbReference type="EMBL" id="KAL2820521.1"/>
    </source>
</evidence>
<dbReference type="InterPro" id="IPR039556">
    <property type="entry name" value="ICL/PEPM"/>
</dbReference>
<sequence>MAINTFQNELAIRFRSLHIPGQPLVLTNVYDAATASLIAKHPGTKAIATASFAIAASQGIADNELTLSQNLASLRPIAGAISVNSHPKLPLTVDVQDGYDIAETIKEIIELGAVGCNIEDVDNSTDQMRPLAEAVSRIELALQIAGDYGVPDFAINARTDILGSGGSIEDAIERGTAFLNAGACTVFVWGGPGGRGISREEIEKLVAAFDGRLNVKLVLKDGFLTIPELKQIGVARISMGPELFRAAMRAFEETANKQVDPTMAKETSLPPFLPVENSTEPFWRTEPHQLDELRTTPELPQQSDIVIIGAGYSGISLAYHLYKQLSNGDQPYPAITVVEARQICSGATGRNGGHLRPDLYGNIPKYIERYGVEAGAEVAEFEIAHIQALKKLVALENIDCDLNLTRNVNVFLNEADGEKARQIYESLLSRGLGYTADIHYTSGKSAERVSGVKGAKACISSTAGTLWPYKLILGLLSKIASSPLVNVQTYTPVISVDSRDGLQIVHTPRGSIRASKVVYATNAYTSGLLPQYSANILPCRGICCHITVPDGKEAPFLPYSYVIRNAEGSGQSYLITRPDGSIIVGGAQYTFFDEKKHWYNVIDDSTLIEPTKNYYDDFMQRTFRGWDESGAHVKEIWTGIMGYAYDSSPHVGEVPGEPGKYICAGYDGHGMPVIFLATKGLADMILNGRSFEDTRLPRVFKTTAERIQRAKNGPEGGDIFA</sequence>
<name>A0ABR4HYE8_9EURO</name>
<dbReference type="Gene3D" id="3.30.9.10">
    <property type="entry name" value="D-Amino Acid Oxidase, subunit A, domain 2"/>
    <property type="match status" value="1"/>
</dbReference>
<dbReference type="InterPro" id="IPR015813">
    <property type="entry name" value="Pyrv/PenolPyrv_kinase-like_dom"/>
</dbReference>
<dbReference type="PANTHER" id="PTHR13847">
    <property type="entry name" value="SARCOSINE DEHYDROGENASE-RELATED"/>
    <property type="match status" value="1"/>
</dbReference>
<dbReference type="SUPFAM" id="SSF51905">
    <property type="entry name" value="FAD/NAD(P)-binding domain"/>
    <property type="match status" value="1"/>
</dbReference>
<organism evidence="2 3">
    <name type="scientific">Aspergillus cavernicola</name>
    <dbReference type="NCBI Taxonomy" id="176166"/>
    <lineage>
        <taxon>Eukaryota</taxon>
        <taxon>Fungi</taxon>
        <taxon>Dikarya</taxon>
        <taxon>Ascomycota</taxon>
        <taxon>Pezizomycotina</taxon>
        <taxon>Eurotiomycetes</taxon>
        <taxon>Eurotiomycetidae</taxon>
        <taxon>Eurotiales</taxon>
        <taxon>Aspergillaceae</taxon>
        <taxon>Aspergillus</taxon>
        <taxon>Aspergillus subgen. Nidulantes</taxon>
    </lineage>
</organism>
<dbReference type="Gene3D" id="3.50.50.60">
    <property type="entry name" value="FAD/NAD(P)-binding domain"/>
    <property type="match status" value="1"/>
</dbReference>
<protein>
    <submittedName>
        <fullName evidence="2">Phosphoenolpyruvate phosphomutase-domain-containing protein</fullName>
    </submittedName>
</protein>
<dbReference type="InterPro" id="IPR036188">
    <property type="entry name" value="FAD/NAD-bd_sf"/>
</dbReference>
<dbReference type="EMBL" id="JBFXLS010000069">
    <property type="protein sequence ID" value="KAL2820521.1"/>
    <property type="molecule type" value="Genomic_DNA"/>
</dbReference>
<feature type="domain" description="FAD dependent oxidoreductase" evidence="1">
    <location>
        <begin position="304"/>
        <end position="683"/>
    </location>
</feature>
<reference evidence="2 3" key="1">
    <citation type="submission" date="2024-07" db="EMBL/GenBank/DDBJ databases">
        <title>Section-level genome sequencing and comparative genomics of Aspergillus sections Usti and Cavernicolus.</title>
        <authorList>
            <consortium name="Lawrence Berkeley National Laboratory"/>
            <person name="Nybo J.L."/>
            <person name="Vesth T.C."/>
            <person name="Theobald S."/>
            <person name="Frisvad J.C."/>
            <person name="Larsen T.O."/>
            <person name="Kjaerboelling I."/>
            <person name="Rothschild-Mancinelli K."/>
            <person name="Lyhne E.K."/>
            <person name="Kogle M.E."/>
            <person name="Barry K."/>
            <person name="Clum A."/>
            <person name="Na H."/>
            <person name="Ledsgaard L."/>
            <person name="Lin J."/>
            <person name="Lipzen A."/>
            <person name="Kuo A."/>
            <person name="Riley R."/>
            <person name="Mondo S."/>
            <person name="LaButti K."/>
            <person name="Haridas S."/>
            <person name="Pangalinan J."/>
            <person name="Salamov A.A."/>
            <person name="Simmons B.A."/>
            <person name="Magnuson J.K."/>
            <person name="Chen J."/>
            <person name="Drula E."/>
            <person name="Henrissat B."/>
            <person name="Wiebenga A."/>
            <person name="Lubbers R.J."/>
            <person name="Gomes A.C."/>
            <person name="Makela M.R."/>
            <person name="Stajich J."/>
            <person name="Grigoriev I.V."/>
            <person name="Mortensen U.H."/>
            <person name="De vries R.P."/>
            <person name="Baker S.E."/>
            <person name="Andersen M.R."/>
        </authorList>
    </citation>
    <scope>NUCLEOTIDE SEQUENCE [LARGE SCALE GENOMIC DNA]</scope>
    <source>
        <strain evidence="2 3">CBS 600.67</strain>
    </source>
</reference>
<dbReference type="Pfam" id="PF13714">
    <property type="entry name" value="PEP_mutase"/>
    <property type="match status" value="1"/>
</dbReference>
<dbReference type="SUPFAM" id="SSF51621">
    <property type="entry name" value="Phosphoenolpyruvate/pyruvate domain"/>
    <property type="match status" value="1"/>
</dbReference>
<accession>A0ABR4HYE8</accession>
<dbReference type="Proteomes" id="UP001610335">
    <property type="component" value="Unassembled WGS sequence"/>
</dbReference>